<dbReference type="AlphaFoldDB" id="A0A4C1TYH8"/>
<name>A0A4C1TYH8_EUMVA</name>
<comment type="caution">
    <text evidence="1">The sequence shown here is derived from an EMBL/GenBank/DDBJ whole genome shotgun (WGS) entry which is preliminary data.</text>
</comment>
<sequence>MAGMVRKLIHMAGMVLKLMHMTGMVYGNFILGCCNTLCDVFGGTRGRVTVRIAVSARDTDKLVLAGRVGAERALLFGLWLRRDARSPAA</sequence>
<dbReference type="PROSITE" id="PS51257">
    <property type="entry name" value="PROKAR_LIPOPROTEIN"/>
    <property type="match status" value="1"/>
</dbReference>
<evidence type="ECO:0000313" key="2">
    <source>
        <dbReference type="Proteomes" id="UP000299102"/>
    </source>
</evidence>
<protein>
    <submittedName>
        <fullName evidence="1">Uncharacterized protein</fullName>
    </submittedName>
</protein>
<reference evidence="1 2" key="1">
    <citation type="journal article" date="2019" name="Commun. Biol.">
        <title>The bagworm genome reveals a unique fibroin gene that provides high tensile strength.</title>
        <authorList>
            <person name="Kono N."/>
            <person name="Nakamura H."/>
            <person name="Ohtoshi R."/>
            <person name="Tomita M."/>
            <person name="Numata K."/>
            <person name="Arakawa K."/>
        </authorList>
    </citation>
    <scope>NUCLEOTIDE SEQUENCE [LARGE SCALE GENOMIC DNA]</scope>
</reference>
<proteinExistence type="predicted"/>
<dbReference type="EMBL" id="BGZK01000104">
    <property type="protein sequence ID" value="GBP19133.1"/>
    <property type="molecule type" value="Genomic_DNA"/>
</dbReference>
<keyword evidence="2" id="KW-1185">Reference proteome</keyword>
<gene>
    <name evidence="1" type="ORF">EVAR_83446_1</name>
</gene>
<dbReference type="Proteomes" id="UP000299102">
    <property type="component" value="Unassembled WGS sequence"/>
</dbReference>
<organism evidence="1 2">
    <name type="scientific">Eumeta variegata</name>
    <name type="common">Bagworm moth</name>
    <name type="synonym">Eumeta japonica</name>
    <dbReference type="NCBI Taxonomy" id="151549"/>
    <lineage>
        <taxon>Eukaryota</taxon>
        <taxon>Metazoa</taxon>
        <taxon>Ecdysozoa</taxon>
        <taxon>Arthropoda</taxon>
        <taxon>Hexapoda</taxon>
        <taxon>Insecta</taxon>
        <taxon>Pterygota</taxon>
        <taxon>Neoptera</taxon>
        <taxon>Endopterygota</taxon>
        <taxon>Lepidoptera</taxon>
        <taxon>Glossata</taxon>
        <taxon>Ditrysia</taxon>
        <taxon>Tineoidea</taxon>
        <taxon>Psychidae</taxon>
        <taxon>Oiketicinae</taxon>
        <taxon>Eumeta</taxon>
    </lineage>
</organism>
<evidence type="ECO:0000313" key="1">
    <source>
        <dbReference type="EMBL" id="GBP19133.1"/>
    </source>
</evidence>
<accession>A0A4C1TYH8</accession>